<dbReference type="RefSeq" id="WP_139420118.1">
    <property type="nucleotide sequence ID" value="NZ_BKHW01000025.1"/>
</dbReference>
<sequence>MANLAVVFHWTPADCASFSLEELMAWEDRARKRTEAE</sequence>
<dbReference type="Proteomes" id="UP000516862">
    <property type="component" value="Chromosome"/>
</dbReference>
<reference evidence="1 2" key="2">
    <citation type="submission" date="2020-09" db="EMBL/GenBank/DDBJ databases">
        <authorList>
            <person name="Chen F.-J."/>
            <person name="Lee Y.-T."/>
        </authorList>
    </citation>
    <scope>NUCLEOTIDE SEQUENCE [LARGE SCALE GENOMIC DNA]</scope>
    <source>
        <strain evidence="1 2">AS73</strain>
    </source>
</reference>
<gene>
    <name evidence="1" type="ORF">IC796_15600</name>
</gene>
<dbReference type="AlphaFoldDB" id="A0A7H2PWP6"/>
<evidence type="ECO:0000313" key="1">
    <source>
        <dbReference type="EMBL" id="QNX07279.1"/>
    </source>
</evidence>
<protein>
    <submittedName>
        <fullName evidence="1">GpE family phage tail protein</fullName>
    </submittedName>
</protein>
<name>A0A7H2PWP6_9GAMM</name>
<organism evidence="1 2">
    <name type="scientific">Acinetobacter seifertii</name>
    <dbReference type="NCBI Taxonomy" id="1530123"/>
    <lineage>
        <taxon>Bacteria</taxon>
        <taxon>Pseudomonadati</taxon>
        <taxon>Pseudomonadota</taxon>
        <taxon>Gammaproteobacteria</taxon>
        <taxon>Moraxellales</taxon>
        <taxon>Moraxellaceae</taxon>
        <taxon>Acinetobacter</taxon>
        <taxon>Acinetobacter calcoaceticus/baumannii complex</taxon>
    </lineage>
</organism>
<dbReference type="EMBL" id="CP061561">
    <property type="protein sequence ID" value="QNX07279.1"/>
    <property type="molecule type" value="Genomic_DNA"/>
</dbReference>
<dbReference type="Pfam" id="PF06528">
    <property type="entry name" value="Phage_P2_GpE"/>
    <property type="match status" value="1"/>
</dbReference>
<evidence type="ECO:0000313" key="2">
    <source>
        <dbReference type="Proteomes" id="UP000516862"/>
    </source>
</evidence>
<dbReference type="InterPro" id="IPR009493">
    <property type="entry name" value="P2_GpE"/>
</dbReference>
<accession>A0A7H2PWP6</accession>
<proteinExistence type="predicted"/>
<reference evidence="2" key="1">
    <citation type="submission" date="2020-09" db="EMBL/GenBank/DDBJ databases">
        <title>Clinical and molecular characterization of Acinetobacter seifertii in Taiwan.</title>
        <authorList>
            <person name="Li L.-H."/>
            <person name="Yang Y.-S."/>
            <person name="Sun J.-R."/>
            <person name="Huang T.-W."/>
            <person name="Huang W.-C."/>
            <person name="Wang Y.-C."/>
            <person name="Kuo T.-H."/>
            <person name="Kuo S.-C."/>
            <person name="Chen T.-L."/>
        </authorList>
    </citation>
    <scope>NUCLEOTIDE SEQUENCE [LARGE SCALE GENOMIC DNA]</scope>
    <source>
        <strain evidence="2">AS73</strain>
    </source>
</reference>